<evidence type="ECO:0000313" key="3">
    <source>
        <dbReference type="EMBL" id="RMJ20285.1"/>
    </source>
</evidence>
<dbReference type="CDD" id="cd10170">
    <property type="entry name" value="ASKHA_NBD_HSP70"/>
    <property type="match status" value="1"/>
</dbReference>
<dbReference type="InterPro" id="IPR013126">
    <property type="entry name" value="Hsp_70_fam"/>
</dbReference>
<name>A0A3M2SSG4_9HYPO</name>
<dbReference type="Pfam" id="PF00012">
    <property type="entry name" value="HSP70"/>
    <property type="match status" value="1"/>
</dbReference>
<reference evidence="3 4" key="1">
    <citation type="submission" date="2017-06" db="EMBL/GenBank/DDBJ databases">
        <title>Comparative genomic analysis of Ambrosia Fusariam Clade fungi.</title>
        <authorList>
            <person name="Stajich J.E."/>
            <person name="Carrillo J."/>
            <person name="Kijimoto T."/>
            <person name="Eskalen A."/>
            <person name="O'Donnell K."/>
            <person name="Kasson M."/>
        </authorList>
    </citation>
    <scope>NUCLEOTIDE SEQUENCE [LARGE SCALE GENOMIC DNA]</scope>
    <source>
        <strain evidence="3">UCR3666</strain>
    </source>
</reference>
<organism evidence="3 4">
    <name type="scientific">Fusarium kuroshium</name>
    <dbReference type="NCBI Taxonomy" id="2010991"/>
    <lineage>
        <taxon>Eukaryota</taxon>
        <taxon>Fungi</taxon>
        <taxon>Dikarya</taxon>
        <taxon>Ascomycota</taxon>
        <taxon>Pezizomycotina</taxon>
        <taxon>Sordariomycetes</taxon>
        <taxon>Hypocreomycetidae</taxon>
        <taxon>Hypocreales</taxon>
        <taxon>Nectriaceae</taxon>
        <taxon>Fusarium</taxon>
        <taxon>Fusarium solani species complex</taxon>
    </lineage>
</organism>
<keyword evidence="2" id="KW-0067">ATP-binding</keyword>
<dbReference type="SUPFAM" id="SSF53067">
    <property type="entry name" value="Actin-like ATPase domain"/>
    <property type="match status" value="2"/>
</dbReference>
<dbReference type="EMBL" id="NKUJ01000001">
    <property type="protein sequence ID" value="RMJ20285.1"/>
    <property type="molecule type" value="Genomic_DNA"/>
</dbReference>
<dbReference type="PANTHER" id="PTHR14187:SF81">
    <property type="entry name" value="HSP70 FAMILY PROTEIN (AFU_ORTHOLOGUE AFUA_4G14040)"/>
    <property type="match status" value="1"/>
</dbReference>
<dbReference type="AlphaFoldDB" id="A0A3M2SSG4"/>
<dbReference type="GO" id="GO:0005524">
    <property type="term" value="F:ATP binding"/>
    <property type="evidence" value="ECO:0007669"/>
    <property type="project" value="UniProtKB-KW"/>
</dbReference>
<dbReference type="STRING" id="2010991.A0A3M2SSG4"/>
<evidence type="ECO:0000256" key="2">
    <source>
        <dbReference type="ARBA" id="ARBA00022840"/>
    </source>
</evidence>
<dbReference type="OrthoDB" id="2963168at2759"/>
<dbReference type="InterPro" id="IPR043129">
    <property type="entry name" value="ATPase_NBD"/>
</dbReference>
<dbReference type="PRINTS" id="PR00301">
    <property type="entry name" value="HEATSHOCK70"/>
</dbReference>
<dbReference type="Gene3D" id="3.90.640.10">
    <property type="entry name" value="Actin, Chain A, domain 4"/>
    <property type="match status" value="1"/>
</dbReference>
<keyword evidence="1" id="KW-0547">Nucleotide-binding</keyword>
<evidence type="ECO:0000256" key="1">
    <source>
        <dbReference type="ARBA" id="ARBA00022741"/>
    </source>
</evidence>
<keyword evidence="4" id="KW-1185">Reference proteome</keyword>
<sequence length="630" mass="70529">MSTSDGFAIQKRTRLIVGIDYGTTYSGLSFAMSTATDFKDIKAWTAYPGAASHQSEHCEKAPSLVSFDDENGGKDGRDLWGYQVEPGMKSYAWTKLLLDGSARASEYDDPGLKKAIGSGMMKLPPGRTAKEIVTVYLRGLNTMYQGVVAEKFGQDYLEDLPVDFWLTVPATWSDAAKQLTLEAARDAGFASRPHDRVRLITEPEAAAHLALRSSIHHVHDLIEVGARVMVCDLGGGTVDITSYEVQSISPGLKLRELCVGGGGKCGGTFVDRNFRAFMKKRFGKDFTSLGPEMTGPGSRFMDQFEMAKRDFSLNHPKPRPHRLHLPMASLKGRSASKKHYDRRFGYVLITQEDMESLFEPVWDKIIGLVADQVDRVKRETSKGIDHLVLVGGFGSSPYVKERLKEWCLSQSIRMTTPWSGAWSAVVCGAVLRGIEGAITTERRCRRHYGYTCSKEYDRLKYPNYDKTKRRVFQESYTKKYRLTGFIHWFVGKNDILQADWNVSKSFHVETLYPHNEKHSITVYACSLNKAPDTIESDDVELVGEISYNISNLDLSMVNHRRAEGSQVVCRIPVTINLRMSDEDGLFELKVLHQGKECGQGKVVFSYSIDGYCEEGNQVSCVLPVETDQGK</sequence>
<gene>
    <name evidence="3" type="ORF">CDV36_000082</name>
</gene>
<comment type="caution">
    <text evidence="3">The sequence shown here is derived from an EMBL/GenBank/DDBJ whole genome shotgun (WGS) entry which is preliminary data.</text>
</comment>
<evidence type="ECO:0000313" key="4">
    <source>
        <dbReference type="Proteomes" id="UP000277212"/>
    </source>
</evidence>
<dbReference type="Proteomes" id="UP000277212">
    <property type="component" value="Unassembled WGS sequence"/>
</dbReference>
<dbReference type="Gene3D" id="3.30.420.40">
    <property type="match status" value="2"/>
</dbReference>
<dbReference type="PANTHER" id="PTHR14187">
    <property type="entry name" value="ALPHA KINASE/ELONGATION FACTOR 2 KINASE"/>
    <property type="match status" value="1"/>
</dbReference>
<accession>A0A3M2SSG4</accession>
<dbReference type="GO" id="GO:0140662">
    <property type="term" value="F:ATP-dependent protein folding chaperone"/>
    <property type="evidence" value="ECO:0007669"/>
    <property type="project" value="InterPro"/>
</dbReference>
<protein>
    <submittedName>
        <fullName evidence="3">Uncharacterized protein</fullName>
    </submittedName>
</protein>
<proteinExistence type="predicted"/>